<sequence>MDPFDQVSHTEDGQLDPFKTMGILDHVERKNIIGTIVGHPKDTPSRKEIKYYNPSISEANLSRHLATLEECGLIDSASKQREGLNRGESYRYYRLTGQARELFDRLGVFGPVPYKNLLEQVEKSEEIRAAEHADRPTF</sequence>
<evidence type="ECO:0000313" key="1">
    <source>
        <dbReference type="EMBL" id="MFC7205236.1"/>
    </source>
</evidence>
<dbReference type="InterPro" id="IPR036390">
    <property type="entry name" value="WH_DNA-bd_sf"/>
</dbReference>
<name>A0ABD5ZJ35_9EURY</name>
<dbReference type="AlphaFoldDB" id="A0ABD5ZJ35"/>
<accession>A0ABD5ZJ35</accession>
<protein>
    <submittedName>
        <fullName evidence="1">ArsR family transcriptional regulator</fullName>
    </submittedName>
</protein>
<dbReference type="RefSeq" id="WP_390225743.1">
    <property type="nucleotide sequence ID" value="NZ_JBHTAA010000013.1"/>
</dbReference>
<gene>
    <name evidence="1" type="ORF">ACFQJC_17130</name>
</gene>
<dbReference type="InterPro" id="IPR011991">
    <property type="entry name" value="ArsR-like_HTH"/>
</dbReference>
<dbReference type="EMBL" id="JBHTAA010000013">
    <property type="protein sequence ID" value="MFC7205236.1"/>
    <property type="molecule type" value="Genomic_DNA"/>
</dbReference>
<dbReference type="SUPFAM" id="SSF46785">
    <property type="entry name" value="Winged helix' DNA-binding domain"/>
    <property type="match status" value="1"/>
</dbReference>
<evidence type="ECO:0000313" key="2">
    <source>
        <dbReference type="Proteomes" id="UP001596481"/>
    </source>
</evidence>
<organism evidence="1 2">
    <name type="scientific">Haloferax namakaokahaiae</name>
    <dbReference type="NCBI Taxonomy" id="1748331"/>
    <lineage>
        <taxon>Archaea</taxon>
        <taxon>Methanobacteriati</taxon>
        <taxon>Methanobacteriota</taxon>
        <taxon>Stenosarchaea group</taxon>
        <taxon>Halobacteria</taxon>
        <taxon>Halobacteriales</taxon>
        <taxon>Haloferacaceae</taxon>
        <taxon>Haloferax</taxon>
    </lineage>
</organism>
<dbReference type="CDD" id="cd00090">
    <property type="entry name" value="HTH_ARSR"/>
    <property type="match status" value="1"/>
</dbReference>
<keyword evidence="2" id="KW-1185">Reference proteome</keyword>
<proteinExistence type="predicted"/>
<comment type="caution">
    <text evidence="1">The sequence shown here is derived from an EMBL/GenBank/DDBJ whole genome shotgun (WGS) entry which is preliminary data.</text>
</comment>
<reference evidence="1 2" key="1">
    <citation type="journal article" date="2019" name="Int. J. Syst. Evol. Microbiol.">
        <title>The Global Catalogue of Microorganisms (GCM) 10K type strain sequencing project: providing services to taxonomists for standard genome sequencing and annotation.</title>
        <authorList>
            <consortium name="The Broad Institute Genomics Platform"/>
            <consortium name="The Broad Institute Genome Sequencing Center for Infectious Disease"/>
            <person name="Wu L."/>
            <person name="Ma J."/>
        </authorList>
    </citation>
    <scope>NUCLEOTIDE SEQUENCE [LARGE SCALE GENOMIC DNA]</scope>
    <source>
        <strain evidence="1 2">DSM 29988</strain>
    </source>
</reference>
<dbReference type="Gene3D" id="1.10.10.10">
    <property type="entry name" value="Winged helix-like DNA-binding domain superfamily/Winged helix DNA-binding domain"/>
    <property type="match status" value="1"/>
</dbReference>
<dbReference type="InterPro" id="IPR036388">
    <property type="entry name" value="WH-like_DNA-bd_sf"/>
</dbReference>
<dbReference type="Proteomes" id="UP001596481">
    <property type="component" value="Unassembled WGS sequence"/>
</dbReference>